<reference evidence="2 3" key="1">
    <citation type="submission" date="2023-04" db="EMBL/GenBank/DDBJ databases">
        <title>Colletotrichum tabacum stain YC1 causing leaf anthracnose on Nicotiana tabacum(L.) cv.</title>
        <authorList>
            <person name="Ji Z."/>
            <person name="Wang M."/>
            <person name="Zhang J."/>
            <person name="Wang N."/>
            <person name="Zhou Z."/>
        </authorList>
    </citation>
    <scope>NUCLEOTIDE SEQUENCE [LARGE SCALE GENOMIC DNA]</scope>
    <source>
        <strain evidence="2 3">YC1</strain>
    </source>
</reference>
<evidence type="ECO:0000256" key="1">
    <source>
        <dbReference type="SAM" id="MobiDB-lite"/>
    </source>
</evidence>
<organism evidence="2 3">
    <name type="scientific">Colletotrichum tabaci</name>
    <dbReference type="NCBI Taxonomy" id="1209068"/>
    <lineage>
        <taxon>Eukaryota</taxon>
        <taxon>Fungi</taxon>
        <taxon>Dikarya</taxon>
        <taxon>Ascomycota</taxon>
        <taxon>Pezizomycotina</taxon>
        <taxon>Sordariomycetes</taxon>
        <taxon>Hypocreomycetidae</taxon>
        <taxon>Glomerellales</taxon>
        <taxon>Glomerellaceae</taxon>
        <taxon>Colletotrichum</taxon>
        <taxon>Colletotrichum destructivum species complex</taxon>
    </lineage>
</organism>
<evidence type="ECO:0000313" key="3">
    <source>
        <dbReference type="Proteomes" id="UP001327957"/>
    </source>
</evidence>
<accession>A0AAV9TJD1</accession>
<feature type="compositionally biased region" description="Basic and acidic residues" evidence="1">
    <location>
        <begin position="84"/>
        <end position="94"/>
    </location>
</feature>
<protein>
    <submittedName>
        <fullName evidence="2">Uncharacterized protein</fullName>
    </submittedName>
</protein>
<sequence length="120" mass="13406">MCMVDAIHHKCGICHARLSKPRSRDLEQCFAALAAETPHHGTLRDTVRGPAHSDPALHPSGLEFEVLETTLTYTPTKPQYWKPRAREKSWRAEAKTQAGTNRAKRTAPGPSTAGWCDVFW</sequence>
<keyword evidence="3" id="KW-1185">Reference proteome</keyword>
<dbReference type="Proteomes" id="UP001327957">
    <property type="component" value="Unassembled WGS sequence"/>
</dbReference>
<evidence type="ECO:0000313" key="2">
    <source>
        <dbReference type="EMBL" id="KAK6221670.1"/>
    </source>
</evidence>
<gene>
    <name evidence="2" type="ORF">QIS74_04542</name>
</gene>
<proteinExistence type="predicted"/>
<comment type="caution">
    <text evidence="2">The sequence shown here is derived from an EMBL/GenBank/DDBJ whole genome shotgun (WGS) entry which is preliminary data.</text>
</comment>
<dbReference type="EMBL" id="JASAOK010000020">
    <property type="protein sequence ID" value="KAK6221670.1"/>
    <property type="molecule type" value="Genomic_DNA"/>
</dbReference>
<feature type="region of interest" description="Disordered" evidence="1">
    <location>
        <begin position="82"/>
        <end position="113"/>
    </location>
</feature>
<name>A0AAV9TJD1_9PEZI</name>
<dbReference type="AlphaFoldDB" id="A0AAV9TJD1"/>